<comment type="subunit">
    <text evidence="4">Interacts with the cytoplasmic NapA precursor.</text>
</comment>
<comment type="caution">
    <text evidence="5">The sequence shown here is derived from an EMBL/GenBank/DDBJ whole genome shotgun (WGS) entry which is preliminary data.</text>
</comment>
<evidence type="ECO:0000256" key="3">
    <source>
        <dbReference type="ARBA" id="ARBA00023186"/>
    </source>
</evidence>
<evidence type="ECO:0000313" key="5">
    <source>
        <dbReference type="EMBL" id="CAJ0800732.1"/>
    </source>
</evidence>
<name>A0ABM9JQW5_9RALS</name>
<protein>
    <recommendedName>
        <fullName evidence="4">Chaperone NapD</fullName>
    </recommendedName>
    <alternativeName>
        <fullName evidence="4">NapA signal peptide-binding chaperone NapD</fullName>
    </alternativeName>
</protein>
<keyword evidence="2 4" id="KW-0963">Cytoplasm</keyword>
<sequence length="115" mass="12551">MRNTKKEIDIPVRPAPLDDDEWHIAGVMVQAQPTHIASVSEAIETLAGSEIHAASDNGKLVVTLEAPSSRAIAAHLTFIQQIDGVLNTALIYQHNEMADAMNEEMDDESLSPRVH</sequence>
<accession>A0ABM9JQW5</accession>
<dbReference type="InterPro" id="IPR005623">
    <property type="entry name" value="Chaperone_NapD_NO3_reduct"/>
</dbReference>
<dbReference type="Gene3D" id="3.30.70.920">
    <property type="match status" value="1"/>
</dbReference>
<dbReference type="PANTHER" id="PTHR38603:SF1">
    <property type="entry name" value="CHAPERONE NAPD"/>
    <property type="match status" value="1"/>
</dbReference>
<proteinExistence type="inferred from homology"/>
<evidence type="ECO:0000256" key="4">
    <source>
        <dbReference type="HAMAP-Rule" id="MF_02200"/>
    </source>
</evidence>
<evidence type="ECO:0000256" key="1">
    <source>
        <dbReference type="ARBA" id="ARBA00004496"/>
    </source>
</evidence>
<dbReference type="RefSeq" id="WP_316667051.1">
    <property type="nucleotide sequence ID" value="NZ_CATZBU010000009.1"/>
</dbReference>
<dbReference type="PANTHER" id="PTHR38603">
    <property type="entry name" value="CHAPERONE NAPD"/>
    <property type="match status" value="1"/>
</dbReference>
<dbReference type="Proteomes" id="UP001189813">
    <property type="component" value="Unassembled WGS sequence"/>
</dbReference>
<reference evidence="5 6" key="1">
    <citation type="submission" date="2023-07" db="EMBL/GenBank/DDBJ databases">
        <authorList>
            <person name="Peeters C."/>
        </authorList>
    </citation>
    <scope>NUCLEOTIDE SEQUENCE [LARGE SCALE GENOMIC DNA]</scope>
    <source>
        <strain evidence="5 6">LMG 19083</strain>
    </source>
</reference>
<dbReference type="EMBL" id="CATZBU010000009">
    <property type="protein sequence ID" value="CAJ0800732.1"/>
    <property type="molecule type" value="Genomic_DNA"/>
</dbReference>
<keyword evidence="3 4" id="KW-0143">Chaperone</keyword>
<comment type="function">
    <text evidence="4">Chaperone for NapA, the catalytic subunit of the periplasmic nitrate reductase. It binds directly and specifically to the twin-arginine signal peptide of NapA, preventing premature interaction with the Tat translocase and premature export.</text>
</comment>
<comment type="similarity">
    <text evidence="4">Belongs to the NapD family.</text>
</comment>
<evidence type="ECO:0000313" key="6">
    <source>
        <dbReference type="Proteomes" id="UP001189813"/>
    </source>
</evidence>
<organism evidence="5 6">
    <name type="scientific">Ralstonia psammae</name>
    <dbReference type="NCBI Taxonomy" id="3058598"/>
    <lineage>
        <taxon>Bacteria</taxon>
        <taxon>Pseudomonadati</taxon>
        <taxon>Pseudomonadota</taxon>
        <taxon>Betaproteobacteria</taxon>
        <taxon>Burkholderiales</taxon>
        <taxon>Burkholderiaceae</taxon>
        <taxon>Ralstonia</taxon>
    </lineage>
</organism>
<gene>
    <name evidence="4 5" type="primary">napD</name>
    <name evidence="5" type="ORF">LMG19083_03483</name>
</gene>
<comment type="subcellular location">
    <subcellularLocation>
        <location evidence="1 4">Cytoplasm</location>
    </subcellularLocation>
</comment>
<dbReference type="Pfam" id="PF03927">
    <property type="entry name" value="NapD"/>
    <property type="match status" value="1"/>
</dbReference>
<dbReference type="HAMAP" id="MF_02200">
    <property type="entry name" value="NapD"/>
    <property type="match status" value="1"/>
</dbReference>
<evidence type="ECO:0000256" key="2">
    <source>
        <dbReference type="ARBA" id="ARBA00022490"/>
    </source>
</evidence>
<keyword evidence="6" id="KW-1185">Reference proteome</keyword>